<accession>A0ACD3YZS7</accession>
<protein>
    <submittedName>
        <fullName evidence="1">Uncharacterized protein</fullName>
    </submittedName>
</protein>
<dbReference type="EMBL" id="CP090033">
    <property type="protein sequence ID" value="UPK94333.1"/>
    <property type="molecule type" value="Genomic_DNA"/>
</dbReference>
<sequence length="538" mass="58840">MASESDVGVLAARVNTPESRKRGPPIRDPGLSFWQQTTRAYRHLESNRYQPVPSTSPYVVIGTGIAGGLLAYELIQSGVPGKDIILLEAREAASGASSRNAGHVRPDAFRGFETYAKHHGKEQAVKILANERIVLEKVNQFVRKHDVPCDFNYTTTFECCMSPEFAEHDRRNYEAFKAAGGDVSHVRRYTGEEATSKTRIAGVLAAYEWPAGSSHPAKLAQWLLDAVIDKGAQLYTFCSAAAVTKSSATQREGQPQLWDIQTPRGVITTPKVVYCTNAFTGHLLPQLSSYIIPYRGQAHAIIPVPSLTGDKVLTSTYSLRYSLNHYYSIIQRQSDGTVILGCSLPNPALPKSVIEGIRTIDDTYFNDAIEQDAFTHLKALLPDAGLEKAKYGEGLVHAWNGIVGLTSDEVPFLGPVPGKPGQFVCAGFNGHGQFLLSITLPSNADILQRHGKNLYLCTRCSADDFGQTLGRHWSARMLCVGPGEDRQVINLDPADLEDLGRKDAHYNDEVFFFHFLSRIDGSSNNSEGGDRGGDSLGI</sequence>
<evidence type="ECO:0000313" key="2">
    <source>
        <dbReference type="Proteomes" id="UP000830768"/>
    </source>
</evidence>
<organism evidence="1 2">
    <name type="scientific">Fusarium solani subsp. cucurbitae</name>
    <name type="common">Neocosmosporum cucurbitae</name>
    <dbReference type="NCBI Taxonomy" id="2747967"/>
    <lineage>
        <taxon>Eukaryota</taxon>
        <taxon>Fungi</taxon>
        <taxon>Dikarya</taxon>
        <taxon>Ascomycota</taxon>
        <taxon>Pezizomycotina</taxon>
        <taxon>Sordariomycetes</taxon>
        <taxon>Hypocreomycetidae</taxon>
        <taxon>Hypocreales</taxon>
        <taxon>Nectriaceae</taxon>
        <taxon>Fusarium</taxon>
        <taxon>Fusarium solani species complex</taxon>
    </lineage>
</organism>
<keyword evidence="2" id="KW-1185">Reference proteome</keyword>
<proteinExistence type="predicted"/>
<reference evidence="1" key="1">
    <citation type="submission" date="2021-11" db="EMBL/GenBank/DDBJ databases">
        <title>Fusarium solani-melongenae Genome sequencing and assembly.</title>
        <authorList>
            <person name="Xie S."/>
            <person name="Huang L."/>
            <person name="Zhang X."/>
        </authorList>
    </citation>
    <scope>NUCLEOTIDE SEQUENCE</scope>
    <source>
        <strain evidence="1">CRI 24-3</strain>
    </source>
</reference>
<gene>
    <name evidence="1" type="ORF">LCI18_005268</name>
</gene>
<evidence type="ECO:0000313" key="1">
    <source>
        <dbReference type="EMBL" id="UPK94333.1"/>
    </source>
</evidence>
<dbReference type="Proteomes" id="UP000830768">
    <property type="component" value="Chromosome 4"/>
</dbReference>
<name>A0ACD3YZS7_FUSSC</name>